<organism evidence="2 3">
    <name type="scientific">Pedobacter westerhofensis</name>
    <dbReference type="NCBI Taxonomy" id="425512"/>
    <lineage>
        <taxon>Bacteria</taxon>
        <taxon>Pseudomonadati</taxon>
        <taxon>Bacteroidota</taxon>
        <taxon>Sphingobacteriia</taxon>
        <taxon>Sphingobacteriales</taxon>
        <taxon>Sphingobacteriaceae</taxon>
        <taxon>Pedobacter</taxon>
    </lineage>
</organism>
<dbReference type="Proteomes" id="UP000320300">
    <property type="component" value="Unassembled WGS sequence"/>
</dbReference>
<dbReference type="Gene3D" id="3.90.1340.10">
    <property type="entry name" value="Phage tail collar domain"/>
    <property type="match status" value="1"/>
</dbReference>
<dbReference type="OrthoDB" id="9810174at2"/>
<keyword evidence="3" id="KW-1185">Reference proteome</keyword>
<protein>
    <submittedName>
        <fullName evidence="2">Microcystin-dependent protein</fullName>
    </submittedName>
</protein>
<evidence type="ECO:0000259" key="1">
    <source>
        <dbReference type="Pfam" id="PF07484"/>
    </source>
</evidence>
<dbReference type="SUPFAM" id="SSF88874">
    <property type="entry name" value="Receptor-binding domain of short tail fibre protein gp12"/>
    <property type="match status" value="1"/>
</dbReference>
<evidence type="ECO:0000313" key="3">
    <source>
        <dbReference type="Proteomes" id="UP000320300"/>
    </source>
</evidence>
<proteinExistence type="predicted"/>
<feature type="domain" description="Phage tail collar" evidence="1">
    <location>
        <begin position="6"/>
        <end position="63"/>
    </location>
</feature>
<name>A0A521F6Z1_9SPHI</name>
<dbReference type="InterPro" id="IPR011083">
    <property type="entry name" value="Phage_tail_collar_dom"/>
</dbReference>
<gene>
    <name evidence="2" type="ORF">SAMN06265348_110245</name>
</gene>
<sequence length="167" mass="17193">MENYLGEIRIFTLAQAIPNGWALCDGTLLPIQQNAALFSLIGVQFGGNGVTTFALPDLRGRVPLSTRLNTPYIQGAAGGSASTTLNLTNLPAHNHQLQGSSAAATSLVATNNYLAAAADNEYAAGTPVTMAPAMVSVTGGSTPVSNVQPYLGLTFAIAMVGIYPSRP</sequence>
<accession>A0A521F6Z1</accession>
<dbReference type="RefSeq" id="WP_142529948.1">
    <property type="nucleotide sequence ID" value="NZ_CBCSJO010000010.1"/>
</dbReference>
<dbReference type="InterPro" id="IPR037053">
    <property type="entry name" value="Phage_tail_collar_dom_sf"/>
</dbReference>
<dbReference type="AlphaFoldDB" id="A0A521F6Z1"/>
<reference evidence="2 3" key="1">
    <citation type="submission" date="2017-05" db="EMBL/GenBank/DDBJ databases">
        <authorList>
            <person name="Varghese N."/>
            <person name="Submissions S."/>
        </authorList>
    </citation>
    <scope>NUCLEOTIDE SEQUENCE [LARGE SCALE GENOMIC DNA]</scope>
    <source>
        <strain evidence="2 3">DSM 19036</strain>
    </source>
</reference>
<dbReference type="EMBL" id="FXTN01000010">
    <property type="protein sequence ID" value="SMO91965.1"/>
    <property type="molecule type" value="Genomic_DNA"/>
</dbReference>
<dbReference type="Pfam" id="PF07484">
    <property type="entry name" value="Collar"/>
    <property type="match status" value="1"/>
</dbReference>
<evidence type="ECO:0000313" key="2">
    <source>
        <dbReference type="EMBL" id="SMO91965.1"/>
    </source>
</evidence>